<evidence type="ECO:0000259" key="2">
    <source>
        <dbReference type="Pfam" id="PF13173"/>
    </source>
</evidence>
<feature type="transmembrane region" description="Helical" evidence="1">
    <location>
        <begin position="296"/>
        <end position="317"/>
    </location>
</feature>
<dbReference type="InterPro" id="IPR041682">
    <property type="entry name" value="AAA_14"/>
</dbReference>
<dbReference type="SUPFAM" id="SSF52540">
    <property type="entry name" value="P-loop containing nucleoside triphosphate hydrolases"/>
    <property type="match status" value="1"/>
</dbReference>
<feature type="domain" description="AAA" evidence="2">
    <location>
        <begin position="507"/>
        <end position="605"/>
    </location>
</feature>
<keyword evidence="1" id="KW-0472">Membrane</keyword>
<evidence type="ECO:0000313" key="4">
    <source>
        <dbReference type="Proteomes" id="UP001214250"/>
    </source>
</evidence>
<accession>A0ABY7VXA3</accession>
<dbReference type="EMBL" id="CP117812">
    <property type="protein sequence ID" value="WDE97482.1"/>
    <property type="molecule type" value="Genomic_DNA"/>
</dbReference>
<organism evidence="3 4">
    <name type="scientific">Lentisphaera profundi</name>
    <dbReference type="NCBI Taxonomy" id="1658616"/>
    <lineage>
        <taxon>Bacteria</taxon>
        <taxon>Pseudomonadati</taxon>
        <taxon>Lentisphaerota</taxon>
        <taxon>Lentisphaeria</taxon>
        <taxon>Lentisphaerales</taxon>
        <taxon>Lentisphaeraceae</taxon>
        <taxon>Lentisphaera</taxon>
    </lineage>
</organism>
<evidence type="ECO:0000256" key="1">
    <source>
        <dbReference type="SAM" id="Phobius"/>
    </source>
</evidence>
<keyword evidence="4" id="KW-1185">Reference proteome</keyword>
<keyword evidence="1" id="KW-1133">Transmembrane helix</keyword>
<keyword evidence="1" id="KW-0812">Transmembrane</keyword>
<feature type="transmembrane region" description="Helical" evidence="1">
    <location>
        <begin position="366"/>
        <end position="384"/>
    </location>
</feature>
<feature type="transmembrane region" description="Helical" evidence="1">
    <location>
        <begin position="337"/>
        <end position="354"/>
    </location>
</feature>
<name>A0ABY7VXA3_9BACT</name>
<protein>
    <submittedName>
        <fullName evidence="3">AAA family ATPase</fullName>
    </submittedName>
</protein>
<gene>
    <name evidence="3" type="ORF">PQO03_16770</name>
</gene>
<sequence>MKVLFSFILFFITFSPLSQELNPSSDAPTNNIVENVNPDEVTSDENEIDTSIEKKEPTPKITKLEIFHSQSKQLKVLTFELEAQISALKKLQLLNNASLEVAEQTLPKIEDAIVQILKLSKQVHSSYQDERKQAKELNQNFDETAIKYQEVFHSLVVALNQAQSSRDYCFQETKKINIHSLNNFNAYSILKLRSELNELALELKFYYLTLKKRFKKSITDLTTSPLPLIGAILKSLFLIYLLKSWLKWIGNKEQKHPSALLWYSNRLSPAIKRILMVYVISSPIYTVFTYPDIKMYINIFYVYVFTRLAVQVCHAMAYRRNYVFNQEDHPELREKTLRIFAFYIAFTLIIKRLAENSLTGCWVIQSWLYWFLVSLLVAAFYFVLRAWKLSILKMLDDIQDETFFIKKLKARSQGKINTELTVAIGVIYFFIKGSFQWLLILVSSISIFRPMMASFLSLKTTVMEEEKGLTLIDHQMYSSTNHSSIIEEYALDELKQFSEKEIPTGLNLICGERGLGKTIFLQRLQKKLNEGYQSKFYSCTRSNNNDFIDNMKSFIKESKENKIQKAVIFIDDIHLVQKAQIGGIEVIDDFIKLIRKEQESIRWIVSIDSEAWQFLKRVRAKKILFESVTKLPKWEIHQLKTMISSRIKEQGHSISFQGLVIPRHLDGPQIDGRRKKDLSYYRILNDYSEGNPSVALYCFNLSLYKQKNSDKIEVRLFNPPSLAELESMPALTYFVLRSIVQMGSTNKEDLRLSSAEKKSLVDDCIHLLLFHGFIEEHNEFYHISIRWFRPIITILQRQHLLSK</sequence>
<dbReference type="Pfam" id="PF13173">
    <property type="entry name" value="AAA_14"/>
    <property type="match status" value="1"/>
</dbReference>
<feature type="transmembrane region" description="Helical" evidence="1">
    <location>
        <begin position="414"/>
        <end position="431"/>
    </location>
</feature>
<dbReference type="Gene3D" id="3.40.50.300">
    <property type="entry name" value="P-loop containing nucleotide triphosphate hydrolases"/>
    <property type="match status" value="1"/>
</dbReference>
<evidence type="ECO:0000313" key="3">
    <source>
        <dbReference type="EMBL" id="WDE97482.1"/>
    </source>
</evidence>
<dbReference type="InterPro" id="IPR027417">
    <property type="entry name" value="P-loop_NTPase"/>
</dbReference>
<reference evidence="3 4" key="1">
    <citation type="submission" date="2023-02" db="EMBL/GenBank/DDBJ databases">
        <title>Genome sequence of Lentisphaera profundi SAORIC-696.</title>
        <authorList>
            <person name="Kim e."/>
            <person name="Cho J.-C."/>
            <person name="Choi A."/>
            <person name="Kang I."/>
        </authorList>
    </citation>
    <scope>NUCLEOTIDE SEQUENCE [LARGE SCALE GENOMIC DNA]</scope>
    <source>
        <strain evidence="3 4">SAORIC-696</strain>
    </source>
</reference>
<proteinExistence type="predicted"/>
<dbReference type="Proteomes" id="UP001214250">
    <property type="component" value="Chromosome 2"/>
</dbReference>
<feature type="transmembrane region" description="Helical" evidence="1">
    <location>
        <begin position="226"/>
        <end position="249"/>
    </location>
</feature>
<feature type="transmembrane region" description="Helical" evidence="1">
    <location>
        <begin position="270"/>
        <end position="290"/>
    </location>
</feature>